<organism evidence="2 3">
    <name type="scientific">Trichormus variabilis NIES-23</name>
    <dbReference type="NCBI Taxonomy" id="1973479"/>
    <lineage>
        <taxon>Bacteria</taxon>
        <taxon>Bacillati</taxon>
        <taxon>Cyanobacteriota</taxon>
        <taxon>Cyanophyceae</taxon>
        <taxon>Nostocales</taxon>
        <taxon>Nostocaceae</taxon>
        <taxon>Trichormus</taxon>
    </lineage>
</organism>
<feature type="domain" description="N-acetyltransferase" evidence="1">
    <location>
        <begin position="6"/>
        <end position="154"/>
    </location>
</feature>
<dbReference type="CDD" id="cd04301">
    <property type="entry name" value="NAT_SF"/>
    <property type="match status" value="1"/>
</dbReference>
<sequence length="173" mass="19688">MDVNMMNIRCETDADYLAISEVNNLSFGQENETQLIDEIRISEFYIPELSLIYEINHIVVWHILFSYIELVGEENLQVLGLAPMAVHPEFQRKGIGSALVKTGLEKADARGESLVIVLGYPQFYSRFGFIPSVNCKIESPFPVPDDVFMVKTLQSYQEKYQGKVIYPPAFSKV</sequence>
<proteinExistence type="predicted"/>
<dbReference type="Pfam" id="PF13527">
    <property type="entry name" value="Acetyltransf_9"/>
    <property type="match status" value="1"/>
</dbReference>
<dbReference type="PROSITE" id="PS51186">
    <property type="entry name" value="GNAT"/>
    <property type="match status" value="1"/>
</dbReference>
<accession>A0A1Z4KTP4</accession>
<dbReference type="EMBL" id="AP018216">
    <property type="protein sequence ID" value="BAY72298.1"/>
    <property type="molecule type" value="Genomic_DNA"/>
</dbReference>
<dbReference type="GO" id="GO:0016747">
    <property type="term" value="F:acyltransferase activity, transferring groups other than amino-acyl groups"/>
    <property type="evidence" value="ECO:0007669"/>
    <property type="project" value="InterPro"/>
</dbReference>
<dbReference type="SUPFAM" id="SSF55729">
    <property type="entry name" value="Acyl-CoA N-acyltransferases (Nat)"/>
    <property type="match status" value="1"/>
</dbReference>
<protein>
    <recommendedName>
        <fullName evidence="1">N-acetyltransferase domain-containing protein</fullName>
    </recommendedName>
</protein>
<dbReference type="AlphaFoldDB" id="A0A1Z4KTP4"/>
<evidence type="ECO:0000259" key="1">
    <source>
        <dbReference type="PROSITE" id="PS51186"/>
    </source>
</evidence>
<evidence type="ECO:0000313" key="2">
    <source>
        <dbReference type="EMBL" id="BAY72298.1"/>
    </source>
</evidence>
<evidence type="ECO:0000313" key="3">
    <source>
        <dbReference type="Proteomes" id="UP000217507"/>
    </source>
</evidence>
<name>A0A1Z4KTP4_ANAVA</name>
<reference evidence="2 3" key="1">
    <citation type="submission" date="2017-06" db="EMBL/GenBank/DDBJ databases">
        <title>Genome sequencing of cyanobaciteial culture collection at National Institute for Environmental Studies (NIES).</title>
        <authorList>
            <person name="Hirose Y."/>
            <person name="Shimura Y."/>
            <person name="Fujisawa T."/>
            <person name="Nakamura Y."/>
            <person name="Kawachi M."/>
        </authorList>
    </citation>
    <scope>NUCLEOTIDE SEQUENCE [LARGE SCALE GENOMIC DNA]</scope>
    <source>
        <strain evidence="2 3">NIES-23</strain>
    </source>
</reference>
<dbReference type="InterPro" id="IPR016181">
    <property type="entry name" value="Acyl_CoA_acyltransferase"/>
</dbReference>
<dbReference type="Proteomes" id="UP000217507">
    <property type="component" value="Chromosome"/>
</dbReference>
<dbReference type="Gene3D" id="3.40.630.30">
    <property type="match status" value="1"/>
</dbReference>
<dbReference type="InterPro" id="IPR000182">
    <property type="entry name" value="GNAT_dom"/>
</dbReference>
<gene>
    <name evidence="2" type="ORF">NIES23_51220</name>
</gene>